<gene>
    <name evidence="1" type="ORF">GQ55_8G199500</name>
</gene>
<name>A0A2T7CPH1_9POAL</name>
<dbReference type="AlphaFoldDB" id="A0A2T7CPH1"/>
<dbReference type="Gramene" id="PUZ45153">
    <property type="protein sequence ID" value="PUZ45153"/>
    <property type="gene ID" value="GQ55_8G199500"/>
</dbReference>
<reference evidence="1 2" key="1">
    <citation type="submission" date="2018-04" db="EMBL/GenBank/DDBJ databases">
        <title>WGS assembly of Panicum hallii var. hallii HAL2.</title>
        <authorList>
            <person name="Lovell J."/>
            <person name="Jenkins J."/>
            <person name="Lowry D."/>
            <person name="Mamidi S."/>
            <person name="Sreedasyam A."/>
            <person name="Weng X."/>
            <person name="Barry K."/>
            <person name="Bonette J."/>
            <person name="Campitelli B."/>
            <person name="Daum C."/>
            <person name="Gordon S."/>
            <person name="Gould B."/>
            <person name="Lipzen A."/>
            <person name="MacQueen A."/>
            <person name="Palacio-Mejia J."/>
            <person name="Plott C."/>
            <person name="Shakirov E."/>
            <person name="Shu S."/>
            <person name="Yoshinaga Y."/>
            <person name="Zane M."/>
            <person name="Rokhsar D."/>
            <person name="Grimwood J."/>
            <person name="Schmutz J."/>
            <person name="Juenger T."/>
        </authorList>
    </citation>
    <scope>NUCLEOTIDE SEQUENCE [LARGE SCALE GENOMIC DNA]</scope>
    <source>
        <strain evidence="2">cv. HAL2</strain>
    </source>
</reference>
<dbReference type="EMBL" id="CM009756">
    <property type="protein sequence ID" value="PUZ45153.1"/>
    <property type="molecule type" value="Genomic_DNA"/>
</dbReference>
<evidence type="ECO:0000313" key="1">
    <source>
        <dbReference type="EMBL" id="PUZ45153.1"/>
    </source>
</evidence>
<keyword evidence="2" id="KW-1185">Reference proteome</keyword>
<protein>
    <submittedName>
        <fullName evidence="1">Uncharacterized protein</fullName>
    </submittedName>
</protein>
<dbReference type="Proteomes" id="UP000244336">
    <property type="component" value="Chromosome 8"/>
</dbReference>
<proteinExistence type="predicted"/>
<evidence type="ECO:0000313" key="2">
    <source>
        <dbReference type="Proteomes" id="UP000244336"/>
    </source>
</evidence>
<sequence length="110" mass="12569">MELLEGDISHLRRLRVPATRFRTEKKRTWAIAGRQECKRDEGIEQGGGPSHLDVLDLAGEGEKLLHVLRGGGERYVCHLDSSDLKQRGHQTRSIYRLPLGAYLFKQNTFK</sequence>
<organism evidence="1 2">
    <name type="scientific">Panicum hallii var. hallii</name>
    <dbReference type="NCBI Taxonomy" id="1504633"/>
    <lineage>
        <taxon>Eukaryota</taxon>
        <taxon>Viridiplantae</taxon>
        <taxon>Streptophyta</taxon>
        <taxon>Embryophyta</taxon>
        <taxon>Tracheophyta</taxon>
        <taxon>Spermatophyta</taxon>
        <taxon>Magnoliopsida</taxon>
        <taxon>Liliopsida</taxon>
        <taxon>Poales</taxon>
        <taxon>Poaceae</taxon>
        <taxon>PACMAD clade</taxon>
        <taxon>Panicoideae</taxon>
        <taxon>Panicodae</taxon>
        <taxon>Paniceae</taxon>
        <taxon>Panicinae</taxon>
        <taxon>Panicum</taxon>
        <taxon>Panicum sect. Panicum</taxon>
    </lineage>
</organism>
<accession>A0A2T7CPH1</accession>